<dbReference type="EMBL" id="CP134880">
    <property type="protein sequence ID" value="WNM27939.1"/>
    <property type="molecule type" value="Genomic_DNA"/>
</dbReference>
<evidence type="ECO:0000256" key="5">
    <source>
        <dbReference type="HAMAP-Rule" id="MF_01334"/>
    </source>
</evidence>
<dbReference type="GO" id="GO:0022625">
    <property type="term" value="C:cytosolic large ribosomal subunit"/>
    <property type="evidence" value="ECO:0007669"/>
    <property type="project" value="TreeGrafter"/>
</dbReference>
<keyword evidence="4 5" id="KW-0687">Ribonucleoprotein</keyword>
<dbReference type="Gene3D" id="2.170.120.20">
    <property type="entry name" value="Ribosomal protein L25, beta domain"/>
    <property type="match status" value="1"/>
</dbReference>
<dbReference type="Pfam" id="PF01386">
    <property type="entry name" value="Ribosomal_L25p"/>
    <property type="match status" value="1"/>
</dbReference>
<proteinExistence type="inferred from homology"/>
<dbReference type="EMBL" id="CP134879">
    <property type="protein sequence ID" value="WNM25033.1"/>
    <property type="molecule type" value="Genomic_DNA"/>
</dbReference>
<dbReference type="Pfam" id="PF14693">
    <property type="entry name" value="Ribosomal_TL5_C"/>
    <property type="match status" value="1"/>
</dbReference>
<dbReference type="InterPro" id="IPR020056">
    <property type="entry name" value="Rbsml_bL25/Gln-tRNA_synth_N"/>
</dbReference>
<dbReference type="Proteomes" id="UP001304125">
    <property type="component" value="Chromosome"/>
</dbReference>
<dbReference type="PANTHER" id="PTHR33284">
    <property type="entry name" value="RIBOSOMAL PROTEIN L25/GLN-TRNA SYNTHETASE, ANTI-CODON-BINDING DOMAIN-CONTAINING PROTEIN"/>
    <property type="match status" value="1"/>
</dbReference>
<keyword evidence="10" id="KW-1185">Reference proteome</keyword>
<evidence type="ECO:0000313" key="9">
    <source>
        <dbReference type="EMBL" id="WNM27939.1"/>
    </source>
</evidence>
<evidence type="ECO:0000313" key="8">
    <source>
        <dbReference type="EMBL" id="WNM25033.1"/>
    </source>
</evidence>
<sequence>MSDELKLAAEARTEFGKGFARRARAAGKIPAVIYGHGTDPVHVLLPGHDTMMALKHANALLTIDVAGKSEMVIVKDIQRDAVKRSIDHVDLLLVKKGEKIAVEVPVHVEGETFGSTIHVQELNTLHIQAEATHLPETIVVSVEGLPEGVKIVASEVELPKGVELLTDADALVVHVTQPRSAVAAEDEAGEAGAEAAAE</sequence>
<dbReference type="PANTHER" id="PTHR33284:SF1">
    <property type="entry name" value="RIBOSOMAL PROTEIN L25_GLN-TRNA SYNTHETASE, ANTI-CODON-BINDING DOMAIN-CONTAINING PROTEIN"/>
    <property type="match status" value="1"/>
</dbReference>
<feature type="domain" description="Large ribosomal subunit protein bL25 beta" evidence="7">
    <location>
        <begin position="99"/>
        <end position="179"/>
    </location>
</feature>
<accession>A0AA96J8F7</accession>
<dbReference type="SUPFAM" id="SSF50715">
    <property type="entry name" value="Ribosomal protein L25-like"/>
    <property type="match status" value="1"/>
</dbReference>
<evidence type="ECO:0000259" key="6">
    <source>
        <dbReference type="Pfam" id="PF01386"/>
    </source>
</evidence>
<dbReference type="InterPro" id="IPR037121">
    <property type="entry name" value="Ribosomal_bL25_C"/>
</dbReference>
<evidence type="ECO:0000256" key="1">
    <source>
        <dbReference type="ARBA" id="ARBA00022730"/>
    </source>
</evidence>
<evidence type="ECO:0000256" key="2">
    <source>
        <dbReference type="ARBA" id="ARBA00022884"/>
    </source>
</evidence>
<organism evidence="8 10">
    <name type="scientific">Demequina capsici</name>
    <dbReference type="NCBI Taxonomy" id="3075620"/>
    <lineage>
        <taxon>Bacteria</taxon>
        <taxon>Bacillati</taxon>
        <taxon>Actinomycetota</taxon>
        <taxon>Actinomycetes</taxon>
        <taxon>Micrococcales</taxon>
        <taxon>Demequinaceae</taxon>
        <taxon>Demequina</taxon>
    </lineage>
</organism>
<gene>
    <name evidence="5" type="primary">rplY</name>
    <name evidence="5" type="synonym">ctc</name>
    <name evidence="8" type="ORF">RN606_02480</name>
    <name evidence="9" type="ORF">RN607_02750</name>
</gene>
<dbReference type="CDD" id="cd00495">
    <property type="entry name" value="Ribosomal_L25_TL5_CTC"/>
    <property type="match status" value="1"/>
</dbReference>
<feature type="domain" description="Large ribosomal subunit protein bL25 L25" evidence="6">
    <location>
        <begin position="7"/>
        <end position="91"/>
    </location>
</feature>
<dbReference type="Proteomes" id="UP001303408">
    <property type="component" value="Chromosome"/>
</dbReference>
<dbReference type="InterPro" id="IPR011035">
    <property type="entry name" value="Ribosomal_bL25/Gln-tRNA_synth"/>
</dbReference>
<dbReference type="InterPro" id="IPR020930">
    <property type="entry name" value="Ribosomal_uL5_bac-type"/>
</dbReference>
<keyword evidence="1 5" id="KW-0699">rRNA-binding</keyword>
<comment type="function">
    <text evidence="5">This is one of the proteins that binds to the 5S RNA in the ribosome where it forms part of the central protuberance.</text>
</comment>
<evidence type="ECO:0000256" key="3">
    <source>
        <dbReference type="ARBA" id="ARBA00022980"/>
    </source>
</evidence>
<name>A0AA96J8F7_9MICO</name>
<dbReference type="NCBIfam" id="NF004131">
    <property type="entry name" value="PRK05618.2-1"/>
    <property type="match status" value="1"/>
</dbReference>
<keyword evidence="2 5" id="KW-0694">RNA-binding</keyword>
<comment type="similarity">
    <text evidence="5">Belongs to the bacterial ribosomal protein bL25 family. CTC subfamily.</text>
</comment>
<dbReference type="GO" id="GO:0008097">
    <property type="term" value="F:5S rRNA binding"/>
    <property type="evidence" value="ECO:0007669"/>
    <property type="project" value="InterPro"/>
</dbReference>
<dbReference type="InterPro" id="IPR020057">
    <property type="entry name" value="Ribosomal_bL25_b-dom"/>
</dbReference>
<protein>
    <recommendedName>
        <fullName evidence="5">Large ribosomal subunit protein bL25</fullName>
    </recommendedName>
    <alternativeName>
        <fullName evidence="5">General stress protein CTC</fullName>
    </alternativeName>
</protein>
<evidence type="ECO:0000256" key="4">
    <source>
        <dbReference type="ARBA" id="ARBA00023274"/>
    </source>
</evidence>
<dbReference type="GO" id="GO:0003735">
    <property type="term" value="F:structural constituent of ribosome"/>
    <property type="evidence" value="ECO:0007669"/>
    <property type="project" value="InterPro"/>
</dbReference>
<dbReference type="RefSeq" id="WP_313499668.1">
    <property type="nucleotide sequence ID" value="NZ_CP134879.1"/>
</dbReference>
<dbReference type="NCBIfam" id="TIGR00731">
    <property type="entry name" value="bL25_bact_ctc"/>
    <property type="match status" value="1"/>
</dbReference>
<evidence type="ECO:0000259" key="7">
    <source>
        <dbReference type="Pfam" id="PF14693"/>
    </source>
</evidence>
<accession>A0AA96FCT1</accession>
<dbReference type="InterPro" id="IPR029751">
    <property type="entry name" value="Ribosomal_L25_dom"/>
</dbReference>
<dbReference type="HAMAP" id="MF_01334">
    <property type="entry name" value="Ribosomal_bL25_CTC"/>
    <property type="match status" value="1"/>
</dbReference>
<keyword evidence="3 5" id="KW-0689">Ribosomal protein</keyword>
<dbReference type="AlphaFoldDB" id="A0AA96J8F7"/>
<dbReference type="GO" id="GO:0006412">
    <property type="term" value="P:translation"/>
    <property type="evidence" value="ECO:0007669"/>
    <property type="project" value="UniProtKB-UniRule"/>
</dbReference>
<dbReference type="Gene3D" id="2.40.240.10">
    <property type="entry name" value="Ribosomal Protein L25, Chain P"/>
    <property type="match status" value="1"/>
</dbReference>
<evidence type="ECO:0000313" key="10">
    <source>
        <dbReference type="Proteomes" id="UP001304125"/>
    </source>
</evidence>
<comment type="subunit">
    <text evidence="5">Part of the 50S ribosomal subunit; part of the 5S rRNA/L5/L18/L25 subcomplex. Contacts the 5S rRNA. Binds to the 5S rRNA independently of L5 and L18.</text>
</comment>
<reference evidence="8 10" key="1">
    <citation type="submission" date="2023-09" db="EMBL/GenBank/DDBJ databases">
        <title>Demequina sp. a novel bacteria isolated from Capsicum annuum.</title>
        <authorList>
            <person name="Humaira Z."/>
            <person name="Lee J."/>
            <person name="Cho D."/>
        </authorList>
    </citation>
    <scope>NUCLEOTIDE SEQUENCE [LARGE SCALE GENOMIC DNA]</scope>
    <source>
        <strain evidence="8 10">OYTSA14</strain>
        <strain evidence="9">PMTSA13</strain>
    </source>
</reference>
<dbReference type="KEGG" id="dcp:RN607_02750"/>
<dbReference type="InterPro" id="IPR001021">
    <property type="entry name" value="Ribosomal_bL25_long"/>
</dbReference>